<evidence type="ECO:0000313" key="2">
    <source>
        <dbReference type="EMBL" id="ORX74988.1"/>
    </source>
</evidence>
<dbReference type="RefSeq" id="XP_040748199.1">
    <property type="nucleotide sequence ID" value="XM_040886369.1"/>
</dbReference>
<protein>
    <submittedName>
        <fullName evidence="2">Uncharacterized protein</fullName>
    </submittedName>
</protein>
<evidence type="ECO:0000256" key="1">
    <source>
        <dbReference type="SAM" id="MobiDB-lite"/>
    </source>
</evidence>
<name>A0A1Y1WNX4_9FUNG</name>
<reference evidence="2 3" key="1">
    <citation type="submission" date="2016-07" db="EMBL/GenBank/DDBJ databases">
        <title>Pervasive Adenine N6-methylation of Active Genes in Fungi.</title>
        <authorList>
            <consortium name="DOE Joint Genome Institute"/>
            <person name="Mondo S.J."/>
            <person name="Dannebaum R.O."/>
            <person name="Kuo R.C."/>
            <person name="Labutti K."/>
            <person name="Haridas S."/>
            <person name="Kuo A."/>
            <person name="Salamov A."/>
            <person name="Ahrendt S.R."/>
            <person name="Lipzen A."/>
            <person name="Sullivan W."/>
            <person name="Andreopoulos W.B."/>
            <person name="Clum A."/>
            <person name="Lindquist E."/>
            <person name="Daum C."/>
            <person name="Ramamoorthy G.K."/>
            <person name="Gryganskyi A."/>
            <person name="Culley D."/>
            <person name="Magnuson J.K."/>
            <person name="James T.Y."/>
            <person name="O'Malley M.A."/>
            <person name="Stajich J.E."/>
            <person name="Spatafora J.W."/>
            <person name="Visel A."/>
            <person name="Grigoriev I.V."/>
        </authorList>
    </citation>
    <scope>NUCLEOTIDE SEQUENCE [LARGE SCALE GENOMIC DNA]</scope>
    <source>
        <strain evidence="2 3">ATCC 12442</strain>
    </source>
</reference>
<dbReference type="EMBL" id="MCFD01000001">
    <property type="protein sequence ID" value="ORX74988.1"/>
    <property type="molecule type" value="Genomic_DNA"/>
</dbReference>
<feature type="non-terminal residue" evidence="2">
    <location>
        <position position="85"/>
    </location>
</feature>
<dbReference type="Proteomes" id="UP000193922">
    <property type="component" value="Unassembled WGS sequence"/>
</dbReference>
<feature type="region of interest" description="Disordered" evidence="1">
    <location>
        <begin position="1"/>
        <end position="34"/>
    </location>
</feature>
<comment type="caution">
    <text evidence="2">The sequence shown here is derived from an EMBL/GenBank/DDBJ whole genome shotgun (WGS) entry which is preliminary data.</text>
</comment>
<evidence type="ECO:0000313" key="3">
    <source>
        <dbReference type="Proteomes" id="UP000193922"/>
    </source>
</evidence>
<proteinExistence type="predicted"/>
<keyword evidence="3" id="KW-1185">Reference proteome</keyword>
<dbReference type="GeneID" id="63803017"/>
<dbReference type="AlphaFoldDB" id="A0A1Y1WNX4"/>
<gene>
    <name evidence="2" type="ORF">DL89DRAFT_264782</name>
</gene>
<sequence length="85" mass="9573">MTGQASGSPDRSKVCRRITPQKTMPARRHSTRQAQEWSSFSRILFKLADTVQQSSSLPIPALSAPRSYSEPHWLVLSASPINRYM</sequence>
<accession>A0A1Y1WNX4</accession>
<organism evidence="2 3">
    <name type="scientific">Linderina pennispora</name>
    <dbReference type="NCBI Taxonomy" id="61395"/>
    <lineage>
        <taxon>Eukaryota</taxon>
        <taxon>Fungi</taxon>
        <taxon>Fungi incertae sedis</taxon>
        <taxon>Zoopagomycota</taxon>
        <taxon>Kickxellomycotina</taxon>
        <taxon>Kickxellomycetes</taxon>
        <taxon>Kickxellales</taxon>
        <taxon>Kickxellaceae</taxon>
        <taxon>Linderina</taxon>
    </lineage>
</organism>